<comment type="caution">
    <text evidence="1">The sequence shown here is derived from an EMBL/GenBank/DDBJ whole genome shotgun (WGS) entry which is preliminary data.</text>
</comment>
<accession>A0ABD0JTT3</accession>
<keyword evidence="2" id="KW-1185">Reference proteome</keyword>
<protein>
    <submittedName>
        <fullName evidence="1">Uncharacterized protein</fullName>
    </submittedName>
</protein>
<gene>
    <name evidence="1" type="ORF">BaRGS_00030680</name>
</gene>
<organism evidence="1 2">
    <name type="scientific">Batillaria attramentaria</name>
    <dbReference type="NCBI Taxonomy" id="370345"/>
    <lineage>
        <taxon>Eukaryota</taxon>
        <taxon>Metazoa</taxon>
        <taxon>Spiralia</taxon>
        <taxon>Lophotrochozoa</taxon>
        <taxon>Mollusca</taxon>
        <taxon>Gastropoda</taxon>
        <taxon>Caenogastropoda</taxon>
        <taxon>Sorbeoconcha</taxon>
        <taxon>Cerithioidea</taxon>
        <taxon>Batillariidae</taxon>
        <taxon>Batillaria</taxon>
    </lineage>
</organism>
<evidence type="ECO:0000313" key="1">
    <source>
        <dbReference type="EMBL" id="KAK7478074.1"/>
    </source>
</evidence>
<evidence type="ECO:0000313" key="2">
    <source>
        <dbReference type="Proteomes" id="UP001519460"/>
    </source>
</evidence>
<name>A0ABD0JTT3_9CAEN</name>
<dbReference type="Proteomes" id="UP001519460">
    <property type="component" value="Unassembled WGS sequence"/>
</dbReference>
<dbReference type="EMBL" id="JACVVK020000334">
    <property type="protein sequence ID" value="KAK7478074.1"/>
    <property type="molecule type" value="Genomic_DNA"/>
</dbReference>
<dbReference type="AlphaFoldDB" id="A0ABD0JTT3"/>
<reference evidence="1 2" key="1">
    <citation type="journal article" date="2023" name="Sci. Data">
        <title>Genome assembly of the Korean intertidal mud-creeper Batillaria attramentaria.</title>
        <authorList>
            <person name="Patra A.K."/>
            <person name="Ho P.T."/>
            <person name="Jun S."/>
            <person name="Lee S.J."/>
            <person name="Kim Y."/>
            <person name="Won Y.J."/>
        </authorList>
    </citation>
    <scope>NUCLEOTIDE SEQUENCE [LARGE SCALE GENOMIC DNA]</scope>
    <source>
        <strain evidence="1">Wonlab-2016</strain>
    </source>
</reference>
<sequence length="50" mass="5705">MHYIRYVSLSLAVLTPRPQWSLYQTVNCLCPQCQPFGLTTPLVNHSSLIN</sequence>
<feature type="non-terminal residue" evidence="1">
    <location>
        <position position="50"/>
    </location>
</feature>
<proteinExistence type="predicted"/>